<evidence type="ECO:0000256" key="4">
    <source>
        <dbReference type="ARBA" id="ARBA00023163"/>
    </source>
</evidence>
<dbReference type="InterPro" id="IPR013325">
    <property type="entry name" value="RNA_pol_sigma_r2"/>
</dbReference>
<dbReference type="InterPro" id="IPR013249">
    <property type="entry name" value="RNA_pol_sigma70_r4_t2"/>
</dbReference>
<dbReference type="GO" id="GO:0003677">
    <property type="term" value="F:DNA binding"/>
    <property type="evidence" value="ECO:0007669"/>
    <property type="project" value="InterPro"/>
</dbReference>
<name>A0A3N0DYN6_SINP1</name>
<dbReference type="EMBL" id="RJTM01000128">
    <property type="protein sequence ID" value="RNL80687.1"/>
    <property type="molecule type" value="Genomic_DNA"/>
</dbReference>
<dbReference type="GO" id="GO:0006352">
    <property type="term" value="P:DNA-templated transcription initiation"/>
    <property type="evidence" value="ECO:0007669"/>
    <property type="project" value="InterPro"/>
</dbReference>
<dbReference type="InterPro" id="IPR014327">
    <property type="entry name" value="RNA_pol_sigma70_bacteroid"/>
</dbReference>
<dbReference type="Proteomes" id="UP000267469">
    <property type="component" value="Unassembled WGS sequence"/>
</dbReference>
<dbReference type="Gene3D" id="1.10.10.10">
    <property type="entry name" value="Winged helix-like DNA-binding domain superfamily/Winged helix DNA-binding domain"/>
    <property type="match status" value="1"/>
</dbReference>
<organism evidence="7 8">
    <name type="scientific">Sinomicrobium pectinilyticum</name>
    <dbReference type="NCBI Taxonomy" id="1084421"/>
    <lineage>
        <taxon>Bacteria</taxon>
        <taxon>Pseudomonadati</taxon>
        <taxon>Bacteroidota</taxon>
        <taxon>Flavobacteriia</taxon>
        <taxon>Flavobacteriales</taxon>
        <taxon>Flavobacteriaceae</taxon>
        <taxon>Sinomicrobium</taxon>
    </lineage>
</organism>
<keyword evidence="8" id="KW-1185">Reference proteome</keyword>
<dbReference type="Gene3D" id="1.10.1740.10">
    <property type="match status" value="1"/>
</dbReference>
<evidence type="ECO:0000256" key="2">
    <source>
        <dbReference type="ARBA" id="ARBA00023015"/>
    </source>
</evidence>
<dbReference type="SUPFAM" id="SSF88946">
    <property type="entry name" value="Sigma2 domain of RNA polymerase sigma factors"/>
    <property type="match status" value="1"/>
</dbReference>
<dbReference type="InterPro" id="IPR014284">
    <property type="entry name" value="RNA_pol_sigma-70_dom"/>
</dbReference>
<comment type="similarity">
    <text evidence="1">Belongs to the sigma-70 factor family. ECF subfamily.</text>
</comment>
<dbReference type="Pfam" id="PF08281">
    <property type="entry name" value="Sigma70_r4_2"/>
    <property type="match status" value="1"/>
</dbReference>
<dbReference type="NCBIfam" id="TIGR02985">
    <property type="entry name" value="Sig70_bacteroi1"/>
    <property type="match status" value="1"/>
</dbReference>
<dbReference type="GO" id="GO:0016987">
    <property type="term" value="F:sigma factor activity"/>
    <property type="evidence" value="ECO:0007669"/>
    <property type="project" value="UniProtKB-KW"/>
</dbReference>
<dbReference type="SUPFAM" id="SSF88659">
    <property type="entry name" value="Sigma3 and sigma4 domains of RNA polymerase sigma factors"/>
    <property type="match status" value="1"/>
</dbReference>
<protein>
    <submittedName>
        <fullName evidence="7">RNA polymerase sigma-70 factor</fullName>
    </submittedName>
</protein>
<keyword evidence="3" id="KW-0731">Sigma factor</keyword>
<dbReference type="AlphaFoldDB" id="A0A3N0DYN6"/>
<proteinExistence type="inferred from homology"/>
<evidence type="ECO:0000256" key="1">
    <source>
        <dbReference type="ARBA" id="ARBA00010641"/>
    </source>
</evidence>
<dbReference type="PANTHER" id="PTHR43133:SF46">
    <property type="entry name" value="RNA POLYMERASE SIGMA-70 FACTOR ECF SUBFAMILY"/>
    <property type="match status" value="1"/>
</dbReference>
<keyword evidence="2" id="KW-0805">Transcription regulation</keyword>
<comment type="caution">
    <text evidence="7">The sequence shown here is derived from an EMBL/GenBank/DDBJ whole genome shotgun (WGS) entry which is preliminary data.</text>
</comment>
<dbReference type="OrthoDB" id="1100095at2"/>
<dbReference type="InterPro" id="IPR039425">
    <property type="entry name" value="RNA_pol_sigma-70-like"/>
</dbReference>
<dbReference type="InterPro" id="IPR013324">
    <property type="entry name" value="RNA_pol_sigma_r3/r4-like"/>
</dbReference>
<feature type="domain" description="RNA polymerase sigma-70 region 2" evidence="5">
    <location>
        <begin position="43"/>
        <end position="109"/>
    </location>
</feature>
<evidence type="ECO:0000313" key="8">
    <source>
        <dbReference type="Proteomes" id="UP000267469"/>
    </source>
</evidence>
<dbReference type="InterPro" id="IPR007627">
    <property type="entry name" value="RNA_pol_sigma70_r2"/>
</dbReference>
<sequence>MEFFVVLEPENIAVKQGYPLNKANSNNLVSLIRQGDEKAFETLYRLYANNLFIIARSYLRDDFSAEEVVQGIFIAIWDKRNEIHVKGNVGGYLFKMTKNRCLDILRKPRKIVSMEEEAVLLEDAINFKALQDREASFLLEEELEKRIEEAVELLPKTCKKVFLKTKMDGLNYRETAEELHISVKTVESHMTKALKHMRFHLREFMSCFPFFG</sequence>
<gene>
    <name evidence="7" type="ORF">ED312_19120</name>
</gene>
<dbReference type="Pfam" id="PF04542">
    <property type="entry name" value="Sigma70_r2"/>
    <property type="match status" value="1"/>
</dbReference>
<reference evidence="7 8" key="1">
    <citation type="submission" date="2018-10" db="EMBL/GenBank/DDBJ databases">
        <title>Sinomicrobium pectinilyticum sp. nov., a pectinase-producing bacterium isolated from alkaline and saline soil, and emended description of the genus Sinomicrobium.</title>
        <authorList>
            <person name="Cheng B."/>
            <person name="Li C."/>
            <person name="Lai Q."/>
            <person name="Du M."/>
            <person name="Shao Z."/>
            <person name="Xu P."/>
            <person name="Yang C."/>
        </authorList>
    </citation>
    <scope>NUCLEOTIDE SEQUENCE [LARGE SCALE GENOMIC DNA]</scope>
    <source>
        <strain evidence="7 8">5DNS001</strain>
    </source>
</reference>
<keyword evidence="4" id="KW-0804">Transcription</keyword>
<accession>A0A3N0DYN6</accession>
<evidence type="ECO:0000256" key="3">
    <source>
        <dbReference type="ARBA" id="ARBA00023082"/>
    </source>
</evidence>
<dbReference type="InterPro" id="IPR036388">
    <property type="entry name" value="WH-like_DNA-bd_sf"/>
</dbReference>
<feature type="domain" description="RNA polymerase sigma factor 70 region 4 type 2" evidence="6">
    <location>
        <begin position="146"/>
        <end position="197"/>
    </location>
</feature>
<dbReference type="NCBIfam" id="TIGR02937">
    <property type="entry name" value="sigma70-ECF"/>
    <property type="match status" value="1"/>
</dbReference>
<evidence type="ECO:0000313" key="7">
    <source>
        <dbReference type="EMBL" id="RNL80687.1"/>
    </source>
</evidence>
<dbReference type="PANTHER" id="PTHR43133">
    <property type="entry name" value="RNA POLYMERASE ECF-TYPE SIGMA FACTO"/>
    <property type="match status" value="1"/>
</dbReference>
<evidence type="ECO:0000259" key="5">
    <source>
        <dbReference type="Pfam" id="PF04542"/>
    </source>
</evidence>
<evidence type="ECO:0000259" key="6">
    <source>
        <dbReference type="Pfam" id="PF08281"/>
    </source>
</evidence>